<dbReference type="CDD" id="cd03801">
    <property type="entry name" value="GT4_PimA-like"/>
    <property type="match status" value="1"/>
</dbReference>
<dbReference type="AlphaFoldDB" id="A0AAD4FTX8"/>
<dbReference type="Pfam" id="PF00534">
    <property type="entry name" value="Glycos_transf_1"/>
    <property type="match status" value="1"/>
</dbReference>
<proteinExistence type="predicted"/>
<dbReference type="Proteomes" id="UP000016487">
    <property type="component" value="Unassembled WGS sequence"/>
</dbReference>
<feature type="domain" description="Glycosyl transferase family 1" evidence="1">
    <location>
        <begin position="217"/>
        <end position="367"/>
    </location>
</feature>
<dbReference type="GO" id="GO:0016758">
    <property type="term" value="F:hexosyltransferase activity"/>
    <property type="evidence" value="ECO:0007669"/>
    <property type="project" value="TreeGrafter"/>
</dbReference>
<sequence length="399" mass="45192">MNNSGQPSVVITSNQYRPNIGGIENSLYHLAQEYRAMGYQVIIVTSDLNPDNSTLPELEEEQGVRIYRYRSCQGTGAFGFIKHINNAYRVYKKVLSLYSPDFTVCRFHFNLLILKYAGYKNIVYLVPGVVKNETRASYQVETTLTRRIKSGLSFSLHKVMQYFATKFTDQLFVFSENMREQVLTISSLNNIKICKPGVSLERFQICDEKEKANLKLALGLDANRKAFLCIGRFVKAKGFETAIKAFAELRHDSAQLWMLGEGPLEAEFKVLVAELGVEDKVLFLGKQAQPEAYYKAADFFIMSSTYEPLGQTILEALASGLPIVAAHSGPQVVTATSEILTDSDNLLCSEYSTSHFGEQFTECMNMTSDRYLKIQKSNRNLAETRFSWFKLAEDLRHHV</sequence>
<comment type="caution">
    <text evidence="2">The sequence shown here is derived from an EMBL/GenBank/DDBJ whole genome shotgun (WGS) entry which is preliminary data.</text>
</comment>
<reference evidence="2" key="1">
    <citation type="journal article" date="2012" name="J. Bacteriol.">
        <title>Genome sequences of type strains of seven species of the marine bacterium Pseudoalteromonas.</title>
        <authorList>
            <person name="Xie B.B."/>
            <person name="Shu Y.L."/>
            <person name="Qin Q.L."/>
            <person name="Rong J.C."/>
            <person name="Zhang X.Y."/>
            <person name="Chen X.L."/>
            <person name="Shi M."/>
            <person name="He H.L."/>
            <person name="Zhou B.C."/>
            <person name="Zhang Y.Z."/>
        </authorList>
    </citation>
    <scope>NUCLEOTIDE SEQUENCE</scope>
    <source>
        <strain evidence="2">DSM 8771</strain>
    </source>
</reference>
<evidence type="ECO:0000259" key="1">
    <source>
        <dbReference type="Pfam" id="PF00534"/>
    </source>
</evidence>
<dbReference type="PANTHER" id="PTHR45947:SF3">
    <property type="entry name" value="SULFOQUINOVOSYL TRANSFERASE SQD2"/>
    <property type="match status" value="1"/>
</dbReference>
<gene>
    <name evidence="2" type="ORF">PCIT_a1665</name>
</gene>
<dbReference type="InterPro" id="IPR050194">
    <property type="entry name" value="Glycosyltransferase_grp1"/>
</dbReference>
<evidence type="ECO:0000313" key="2">
    <source>
        <dbReference type="EMBL" id="KAF7775467.1"/>
    </source>
</evidence>
<dbReference type="PANTHER" id="PTHR45947">
    <property type="entry name" value="SULFOQUINOVOSYL TRANSFERASE SQD2"/>
    <property type="match status" value="1"/>
</dbReference>
<organism evidence="2 3">
    <name type="scientific">Pseudoalteromonas citrea</name>
    <dbReference type="NCBI Taxonomy" id="43655"/>
    <lineage>
        <taxon>Bacteria</taxon>
        <taxon>Pseudomonadati</taxon>
        <taxon>Pseudomonadota</taxon>
        <taxon>Gammaproteobacteria</taxon>
        <taxon>Alteromonadales</taxon>
        <taxon>Pseudoalteromonadaceae</taxon>
        <taxon>Pseudoalteromonas</taxon>
    </lineage>
</organism>
<protein>
    <recommendedName>
        <fullName evidence="1">Glycosyl transferase family 1 domain-containing protein</fullName>
    </recommendedName>
</protein>
<evidence type="ECO:0000313" key="3">
    <source>
        <dbReference type="Proteomes" id="UP000016487"/>
    </source>
</evidence>
<accession>A0AAD4FTX8</accession>
<reference evidence="2" key="2">
    <citation type="submission" date="2015-03" db="EMBL/GenBank/DDBJ databases">
        <title>Genome sequence of Pseudoalteromonas citrea.</title>
        <authorList>
            <person name="Xie B.-B."/>
            <person name="Rong J.-C."/>
            <person name="Qin Q.-L."/>
            <person name="Zhang Y.-Z."/>
        </authorList>
    </citation>
    <scope>NUCLEOTIDE SEQUENCE</scope>
    <source>
        <strain evidence="2">DSM 8771</strain>
    </source>
</reference>
<dbReference type="Gene3D" id="3.40.50.2000">
    <property type="entry name" value="Glycogen Phosphorylase B"/>
    <property type="match status" value="2"/>
</dbReference>
<dbReference type="RefSeq" id="WP_010361450.1">
    <property type="nucleotide sequence ID" value="NZ_AHBZ03000012.1"/>
</dbReference>
<name>A0AAD4FTX8_9GAMM</name>
<dbReference type="SUPFAM" id="SSF53756">
    <property type="entry name" value="UDP-Glycosyltransferase/glycogen phosphorylase"/>
    <property type="match status" value="1"/>
</dbReference>
<dbReference type="EMBL" id="AHBZ03000012">
    <property type="protein sequence ID" value="KAF7775467.1"/>
    <property type="molecule type" value="Genomic_DNA"/>
</dbReference>
<dbReference type="InterPro" id="IPR001296">
    <property type="entry name" value="Glyco_trans_1"/>
</dbReference>